<keyword evidence="2" id="KW-0812">Transmembrane</keyword>
<protein>
    <recommendedName>
        <fullName evidence="5">Phage tail protein</fullName>
    </recommendedName>
</protein>
<dbReference type="RefSeq" id="WP_121645980.1">
    <property type="nucleotide sequence ID" value="NZ_RCWN01000001.1"/>
</dbReference>
<sequence>MAKKPGDRHSAVNRDPVTIDLEGDDVKRLDDNETGTDGGAPAAAEPTPMQPEDAPESGESSLSPKTPQEDHDVVESSGSEADDPGIADETAGLEAERTDPDETIVPQDESDTEIADQTAMVGDTSAQSEAGKTGTEEEERNEHVSETAYSSDEEDETVTSSAPTSREENGRSGIGGVTAFLLGALLVALGLGTAVWLGYVPLTDTQQTAGTEELQQQIDELKAEIAEQPSEAGEATGIFSDEFEALRNEVQEISETVSSGGAGETAGLQTLSDRIAALEEAEGDSPAGGDEARQALDNANQQVAALDERLGTVQNELASLRDSVKEGGSTTEQTRSTLSNLDQQVGDISAQISQISASVSTLDDQISDLGDRLEKVEQLANANRSQEKVARAIAASSLRSAIESGQPFENELETAKTLGAGGSPVQTLSQYAAQGVKTPRQLAENVSEIADRMREAAAPPPSASSSDGIFDRITSGARSLVTIRRVGDAQDEGAQSSVTRFEQAVEAGELETALSEYESLPTEVQEPARSFADDLRATIEARKNLPDVIAAIGAGGNASASSESGSGPETTTPPEEPSSSEETSEAPPNDPSTTETEQ</sequence>
<feature type="transmembrane region" description="Helical" evidence="2">
    <location>
        <begin position="174"/>
        <end position="199"/>
    </location>
</feature>
<proteinExistence type="predicted"/>
<keyword evidence="2" id="KW-0472">Membrane</keyword>
<feature type="compositionally biased region" description="Low complexity" evidence="1">
    <location>
        <begin position="557"/>
        <end position="573"/>
    </location>
</feature>
<feature type="region of interest" description="Disordered" evidence="1">
    <location>
        <begin position="554"/>
        <end position="598"/>
    </location>
</feature>
<dbReference type="SUPFAM" id="SSF57997">
    <property type="entry name" value="Tropomyosin"/>
    <property type="match status" value="1"/>
</dbReference>
<evidence type="ECO:0008006" key="5">
    <source>
        <dbReference type="Google" id="ProtNLM"/>
    </source>
</evidence>
<gene>
    <name evidence="3" type="ORF">D8780_12990</name>
</gene>
<evidence type="ECO:0000256" key="1">
    <source>
        <dbReference type="SAM" id="MobiDB-lite"/>
    </source>
</evidence>
<keyword evidence="4" id="KW-1185">Reference proteome</keyword>
<feature type="region of interest" description="Disordered" evidence="1">
    <location>
        <begin position="320"/>
        <end position="342"/>
    </location>
</feature>
<name>A0A3L7JEB0_9HYPH</name>
<dbReference type="AlphaFoldDB" id="A0A3L7JEB0"/>
<dbReference type="Gene3D" id="1.20.5.170">
    <property type="match status" value="1"/>
</dbReference>
<accession>A0A3L7JEB0</accession>
<dbReference type="EMBL" id="RCWN01000001">
    <property type="protein sequence ID" value="RLQ89013.1"/>
    <property type="molecule type" value="Genomic_DNA"/>
</dbReference>
<comment type="caution">
    <text evidence="3">The sequence shown here is derived from an EMBL/GenBank/DDBJ whole genome shotgun (WGS) entry which is preliminary data.</text>
</comment>
<feature type="region of interest" description="Disordered" evidence="1">
    <location>
        <begin position="1"/>
        <end position="172"/>
    </location>
</feature>
<evidence type="ECO:0000313" key="4">
    <source>
        <dbReference type="Proteomes" id="UP000281094"/>
    </source>
</evidence>
<evidence type="ECO:0000256" key="2">
    <source>
        <dbReference type="SAM" id="Phobius"/>
    </source>
</evidence>
<feature type="compositionally biased region" description="Basic and acidic residues" evidence="1">
    <location>
        <begin position="1"/>
        <end position="12"/>
    </location>
</feature>
<evidence type="ECO:0000313" key="3">
    <source>
        <dbReference type="EMBL" id="RLQ89013.1"/>
    </source>
</evidence>
<reference evidence="3 4" key="1">
    <citation type="submission" date="2018-10" db="EMBL/GenBank/DDBJ databases">
        <title>Notoacmeibacter sp. M2BS9Y-3-1, whole genome shotgun sequence.</title>
        <authorList>
            <person name="Tuo L."/>
        </authorList>
    </citation>
    <scope>NUCLEOTIDE SEQUENCE [LARGE SCALE GENOMIC DNA]</scope>
    <source>
        <strain evidence="3 4">M2BS9Y-3-1</strain>
    </source>
</reference>
<keyword evidence="2" id="KW-1133">Transmembrane helix</keyword>
<feature type="compositionally biased region" description="Polar residues" evidence="1">
    <location>
        <begin position="328"/>
        <end position="342"/>
    </location>
</feature>
<dbReference type="Proteomes" id="UP000281094">
    <property type="component" value="Unassembled WGS sequence"/>
</dbReference>
<organism evidence="3 4">
    <name type="scientific">Notoacmeibacter ruber</name>
    <dbReference type="NCBI Taxonomy" id="2670375"/>
    <lineage>
        <taxon>Bacteria</taxon>
        <taxon>Pseudomonadati</taxon>
        <taxon>Pseudomonadota</taxon>
        <taxon>Alphaproteobacteria</taxon>
        <taxon>Hyphomicrobiales</taxon>
        <taxon>Notoacmeibacteraceae</taxon>
        <taxon>Notoacmeibacter</taxon>
    </lineage>
</organism>